<feature type="region of interest" description="Disordered" evidence="14">
    <location>
        <begin position="1420"/>
        <end position="1461"/>
    </location>
</feature>
<feature type="transmembrane region" description="Helical" evidence="15">
    <location>
        <begin position="326"/>
        <end position="347"/>
    </location>
</feature>
<feature type="transmembrane region" description="Helical" evidence="15">
    <location>
        <begin position="928"/>
        <end position="953"/>
    </location>
</feature>
<feature type="compositionally biased region" description="Basic residues" evidence="14">
    <location>
        <begin position="1420"/>
        <end position="1440"/>
    </location>
</feature>
<sequence length="1461" mass="168376">MSELTMASVSIEGHENQVFEIDKDDPNVVLDLEPRRRVGFETQVSDYHFTPKKEELKRWDAFIQSEDESKSASEKNTDLIHKASIVLKILTILIVFGVVLIGAVVSKGSLLYMIAQASYNPAGMSYCNKNANGTGPLSIAPETKTNVAWLWCIFFSFFVPELLTFLKSVRVCIMRTVSKPKWDVFLVVFILETLHIVGLAILFLVALPELDSVKALMLTSCLGIIPGLLMVLNWNIWENSWKRYLFIALNVLSFLFQVSGLIAWPVANIGWTGSTIEIKNSWSLAIGIFLTSFGWWESFVTQQSSFIVAKFLWGIKTDMFELHTRFFTYLFVSLWKMILFLILFIVFPKAFGNIPTVKFLFDEFHSSFANSVYNLSDGNTLIFNNHFPAKVLATQILCGYATYVFGKFACKVNIQRQAFALPLTLVMPVSITALCLMCKARNNDPCAYTEALGEFAFFECPDVRSWNQFGSEVGWIWILWFLSNFWIVNHIWFPKSQRLASTEQMFGVPWYCGLLLDQSIMANRRSDKGRARMRLDAKANVKHFPSHDGNYEDEERQENTRKAFALPSKENVAHLAPEDQITRIKGCATMWHESPEEICEMLKSIFRIDEDYNARQMVKQLDIEDPDYYEWETHIFFDDCMEPTDDRKNVQVNQFVRLLLDQVDTQGKKWYGTRNLKVPPPAKYATPYGGRLEWVLPGQTKIICHLKDKNKIRHKKRWSQCMYMYYFLGHQLMDNPKLTEAQKDSRARNTYLLALDGDVDFQPDAIIKLVDLMKRNPDVGASCGRIHPTGSGYMQWYQMFEYAIGHWLQKATEHVMGCVLCSPGCFSLFRGRAVMDENVMRTYTTVATEPRHFVQYDQGEDRWLCTLLLQQGWRVEYSAASDSFTACPEGFKEFYNQRRRWMPSTLANIIDLLGDWRRVIRNNDDISIFYIVYQVMMMIGTILGPGSIFLMLVGACGAAFSLSNWASFGVNLAPMIIFILACLLTKSDTQIIVAQVLSIAYALVMMAVLVGLLIEIAESGWLAPTTLSFVFVAGVFILAAFLHPQEFWCLPMGLIYYITIPSMYLFLVIYSFFNLNVVSWGTREVVQKLSAEEMEEAKKKAEEEAKKPPAKKSGFMAFFQRDRLLEFSLTKMFTDKNGVKSQLENMQEKLEKIEMALEREGYTLPEKPEESKEVEKEKSALRKPTVRIMEPEEPPRDEMINPYWIEQDCFDTSRRKFLSQEEIQFWNEVIEKYLKPLDKNPEKEEQIAQGLKELRNQVVFSFLMINSIWVLTVFLLQQNKEYLYIPWPWGEGLELEPLGLLFVIFFAVVLFIQLIGMLLHRIMTLGHIVSSTKIKLTFGNKKEQFDGDKFLQKNAVQMFKDLQSTYVPDSDKQNKNLESVLEKAMDLVANNDDTTIRRASNMSQGRGNLLRRAETIKALKRRQTTRRQSMKPAMRPRRRESTRPDTSSSSSCSEVEEENET</sequence>
<evidence type="ECO:0000256" key="6">
    <source>
        <dbReference type="ARBA" id="ARBA00022692"/>
    </source>
</evidence>
<feature type="transmembrane region" description="Helical" evidence="15">
    <location>
        <begin position="1021"/>
        <end position="1042"/>
    </location>
</feature>
<dbReference type="Pfam" id="PF23000">
    <property type="entry name" value="ChitinSynthase_IV_N"/>
    <property type="match status" value="1"/>
</dbReference>
<feature type="transmembrane region" description="Helical" evidence="15">
    <location>
        <begin position="186"/>
        <end position="207"/>
    </location>
</feature>
<dbReference type="InterPro" id="IPR029044">
    <property type="entry name" value="Nucleotide-diphossugar_trans"/>
</dbReference>
<feature type="transmembrane region" description="Helical" evidence="15">
    <location>
        <begin position="282"/>
        <end position="300"/>
    </location>
</feature>
<keyword evidence="6 15" id="KW-0812">Transmembrane</keyword>
<keyword evidence="8 13" id="KW-0175">Coiled coil</keyword>
<feature type="compositionally biased region" description="Low complexity" evidence="14">
    <location>
        <begin position="1444"/>
        <end position="1453"/>
    </location>
</feature>
<dbReference type="Pfam" id="PF03142">
    <property type="entry name" value="Chitin_synth_2"/>
    <property type="match status" value="1"/>
</dbReference>
<keyword evidence="7 15" id="KW-1133">Transmembrane helix</keyword>
<evidence type="ECO:0000256" key="15">
    <source>
        <dbReference type="SAM" id="Phobius"/>
    </source>
</evidence>
<evidence type="ECO:0000313" key="17">
    <source>
        <dbReference type="EMBL" id="AQZ26763.1"/>
    </source>
</evidence>
<dbReference type="GO" id="GO:0005886">
    <property type="term" value="C:plasma membrane"/>
    <property type="evidence" value="ECO:0007669"/>
    <property type="project" value="UniProtKB-SubCell"/>
</dbReference>
<evidence type="ECO:0000256" key="9">
    <source>
        <dbReference type="ARBA" id="ARBA00023136"/>
    </source>
</evidence>
<evidence type="ECO:0000256" key="3">
    <source>
        <dbReference type="ARBA" id="ARBA00022475"/>
    </source>
</evidence>
<feature type="domain" description="Chitin synthase chs-1/2 N-terminal putative transporter" evidence="16">
    <location>
        <begin position="86"/>
        <end position="482"/>
    </location>
</feature>
<dbReference type="SUPFAM" id="SSF53448">
    <property type="entry name" value="Nucleotide-diphospho-sugar transferases"/>
    <property type="match status" value="1"/>
</dbReference>
<feature type="coiled-coil region" evidence="13">
    <location>
        <begin position="1136"/>
        <end position="1163"/>
    </location>
</feature>
<feature type="transmembrane region" description="Helical" evidence="15">
    <location>
        <begin position="992"/>
        <end position="1014"/>
    </location>
</feature>
<evidence type="ECO:0000256" key="1">
    <source>
        <dbReference type="ARBA" id="ARBA00004651"/>
    </source>
</evidence>
<dbReference type="InterPro" id="IPR055120">
    <property type="entry name" value="Chs-1/2_IV_N"/>
</dbReference>
<evidence type="ECO:0000256" key="14">
    <source>
        <dbReference type="SAM" id="MobiDB-lite"/>
    </source>
</evidence>
<keyword evidence="10" id="KW-0325">Glycoprotein</keyword>
<comment type="subcellular location">
    <subcellularLocation>
        <location evidence="1">Cell membrane</location>
        <topology evidence="1">Multi-pass membrane protein</topology>
    </subcellularLocation>
</comment>
<evidence type="ECO:0000256" key="4">
    <source>
        <dbReference type="ARBA" id="ARBA00022676"/>
    </source>
</evidence>
<dbReference type="PANTHER" id="PTHR22914:SF42">
    <property type="entry name" value="CHITIN SYNTHASE"/>
    <property type="match status" value="1"/>
</dbReference>
<comment type="similarity">
    <text evidence="11">Belongs to the chitin synthase family. Class IV subfamily.</text>
</comment>
<organism evidence="17">
    <name type="scientific">Tigriopus japonicus</name>
    <name type="common">Copepod</name>
    <dbReference type="NCBI Taxonomy" id="158387"/>
    <lineage>
        <taxon>Eukaryota</taxon>
        <taxon>Metazoa</taxon>
        <taxon>Ecdysozoa</taxon>
        <taxon>Arthropoda</taxon>
        <taxon>Crustacea</taxon>
        <taxon>Multicrustacea</taxon>
        <taxon>Hexanauplia</taxon>
        <taxon>Copepoda</taxon>
        <taxon>Harpacticoida</taxon>
        <taxon>Harpacticidae</taxon>
        <taxon>Tigriopus</taxon>
    </lineage>
</organism>
<keyword evidence="4" id="KW-0328">Glycosyltransferase</keyword>
<evidence type="ECO:0000256" key="2">
    <source>
        <dbReference type="ARBA" id="ARBA00012543"/>
    </source>
</evidence>
<evidence type="ECO:0000256" key="13">
    <source>
        <dbReference type="SAM" id="Coils"/>
    </source>
</evidence>
<protein>
    <recommendedName>
        <fullName evidence="2">chitin synthase</fullName>
        <ecNumber evidence="2">2.4.1.16</ecNumber>
    </recommendedName>
</protein>
<feature type="transmembrane region" description="Helical" evidence="15">
    <location>
        <begin position="1054"/>
        <end position="1073"/>
    </location>
</feature>
<evidence type="ECO:0000256" key="10">
    <source>
        <dbReference type="ARBA" id="ARBA00023180"/>
    </source>
</evidence>
<evidence type="ECO:0000256" key="7">
    <source>
        <dbReference type="ARBA" id="ARBA00022989"/>
    </source>
</evidence>
<evidence type="ECO:0000256" key="11">
    <source>
        <dbReference type="ARBA" id="ARBA00046329"/>
    </source>
</evidence>
<dbReference type="Gene3D" id="3.90.550.10">
    <property type="entry name" value="Spore Coat Polysaccharide Biosynthesis Protein SpsA, Chain A"/>
    <property type="match status" value="1"/>
</dbReference>
<evidence type="ECO:0000259" key="16">
    <source>
        <dbReference type="Pfam" id="PF23000"/>
    </source>
</evidence>
<accession>A0A1U9XQS7</accession>
<keyword evidence="9 15" id="KW-0472">Membrane</keyword>
<dbReference type="PANTHER" id="PTHR22914">
    <property type="entry name" value="CHITIN SYNTHASE"/>
    <property type="match status" value="1"/>
</dbReference>
<feature type="transmembrane region" description="Helical" evidence="15">
    <location>
        <begin position="244"/>
        <end position="267"/>
    </location>
</feature>
<evidence type="ECO:0000256" key="8">
    <source>
        <dbReference type="ARBA" id="ARBA00023054"/>
    </source>
</evidence>
<feature type="transmembrane region" description="Helical" evidence="15">
    <location>
        <begin position="1258"/>
        <end position="1278"/>
    </location>
</feature>
<feature type="transmembrane region" description="Helical" evidence="15">
    <location>
        <begin position="1298"/>
        <end position="1319"/>
    </location>
</feature>
<dbReference type="GO" id="GO:0004100">
    <property type="term" value="F:chitin synthase activity"/>
    <property type="evidence" value="ECO:0007669"/>
    <property type="project" value="UniProtKB-EC"/>
</dbReference>
<dbReference type="EMBL" id="KX427141">
    <property type="protein sequence ID" value="AQZ26763.1"/>
    <property type="molecule type" value="mRNA"/>
</dbReference>
<keyword evidence="3" id="KW-1003">Cell membrane</keyword>
<dbReference type="GO" id="GO:0006031">
    <property type="term" value="P:chitin biosynthetic process"/>
    <property type="evidence" value="ECO:0007669"/>
    <property type="project" value="TreeGrafter"/>
</dbReference>
<evidence type="ECO:0000256" key="12">
    <source>
        <dbReference type="ARBA" id="ARBA00048014"/>
    </source>
</evidence>
<dbReference type="CDD" id="cd04190">
    <property type="entry name" value="Chitin_synth_C"/>
    <property type="match status" value="1"/>
</dbReference>
<proteinExistence type="evidence at transcript level"/>
<feature type="transmembrane region" description="Helical" evidence="15">
    <location>
        <begin position="213"/>
        <end position="232"/>
    </location>
</feature>
<dbReference type="FunFam" id="3.90.550.10:FF:000139">
    <property type="entry name" value="Chitin synthase 8"/>
    <property type="match status" value="1"/>
</dbReference>
<feature type="transmembrane region" description="Helical" evidence="15">
    <location>
        <begin position="148"/>
        <end position="166"/>
    </location>
</feature>
<feature type="transmembrane region" description="Helical" evidence="15">
    <location>
        <begin position="965"/>
        <end position="986"/>
    </location>
</feature>
<comment type="catalytic activity">
    <reaction evidence="12">
        <text>[(1-&gt;4)-N-acetyl-beta-D-glucosaminyl](n) + UDP-N-acetyl-alpha-D-glucosamine = [(1-&gt;4)-N-acetyl-beta-D-glucosaminyl](n+1) + UDP + H(+)</text>
        <dbReference type="Rhea" id="RHEA:16637"/>
        <dbReference type="Rhea" id="RHEA-COMP:9593"/>
        <dbReference type="Rhea" id="RHEA-COMP:9595"/>
        <dbReference type="ChEBI" id="CHEBI:15378"/>
        <dbReference type="ChEBI" id="CHEBI:17029"/>
        <dbReference type="ChEBI" id="CHEBI:57705"/>
        <dbReference type="ChEBI" id="CHEBI:58223"/>
        <dbReference type="EC" id="2.4.1.16"/>
    </reaction>
</comment>
<reference evidence="17" key="1">
    <citation type="submission" date="2016-06" db="EMBL/GenBank/DDBJ databases">
        <authorList>
            <person name="Kjaerup R.B."/>
            <person name="Dalgaard T.S."/>
            <person name="Juul-Madsen H.R."/>
        </authorList>
    </citation>
    <scope>NUCLEOTIDE SEQUENCE</scope>
</reference>
<name>A0A1U9XQS7_TIGJA</name>
<dbReference type="EC" id="2.4.1.16" evidence="2"/>
<feature type="transmembrane region" description="Helical" evidence="15">
    <location>
        <begin position="85"/>
        <end position="105"/>
    </location>
</feature>
<evidence type="ECO:0000256" key="5">
    <source>
        <dbReference type="ARBA" id="ARBA00022679"/>
    </source>
</evidence>
<dbReference type="InterPro" id="IPR004835">
    <property type="entry name" value="Chitin_synth"/>
</dbReference>
<keyword evidence="5" id="KW-0808">Transferase</keyword>